<name>A0ACC2XQ89_9TREE</name>
<proteinExistence type="predicted"/>
<organism evidence="1 2">
    <name type="scientific">Naganishia onofrii</name>
    <dbReference type="NCBI Taxonomy" id="1851511"/>
    <lineage>
        <taxon>Eukaryota</taxon>
        <taxon>Fungi</taxon>
        <taxon>Dikarya</taxon>
        <taxon>Basidiomycota</taxon>
        <taxon>Agaricomycotina</taxon>
        <taxon>Tremellomycetes</taxon>
        <taxon>Filobasidiales</taxon>
        <taxon>Filobasidiaceae</taxon>
        <taxon>Naganishia</taxon>
    </lineage>
</organism>
<reference evidence="1" key="1">
    <citation type="submission" date="2023-04" db="EMBL/GenBank/DDBJ databases">
        <title>Draft Genome sequencing of Naganishia species isolated from polar environments using Oxford Nanopore Technology.</title>
        <authorList>
            <person name="Leo P."/>
            <person name="Venkateswaran K."/>
        </authorList>
    </citation>
    <scope>NUCLEOTIDE SEQUENCE</scope>
    <source>
        <strain evidence="1">DBVPG 5303</strain>
    </source>
</reference>
<dbReference type="EMBL" id="JASBWV010000005">
    <property type="protein sequence ID" value="KAJ9126220.1"/>
    <property type="molecule type" value="Genomic_DNA"/>
</dbReference>
<evidence type="ECO:0000313" key="1">
    <source>
        <dbReference type="EMBL" id="KAJ9126220.1"/>
    </source>
</evidence>
<accession>A0ACC2XQ89</accession>
<evidence type="ECO:0000313" key="2">
    <source>
        <dbReference type="Proteomes" id="UP001234202"/>
    </source>
</evidence>
<dbReference type="Proteomes" id="UP001234202">
    <property type="component" value="Unassembled WGS sequence"/>
</dbReference>
<sequence>MDSRRSPDRDRAPTKRPKELSFYKRDADRGPSDRDRDRTSSGRPHASSTTAATGSFSTRRDPLDRIPAGKRRASSPPPSGLSRGDRDRYAGDRDSRDTRRDRDWDRERDRSPDRQRRRMDRDRDVAQMTASDDERELERRRREYKGGAPLQRVETRVEDRRGADGKIAYLGGEELRRVPTRDERCQWVAERKTESTSNQTLRVSGPDVGSLERPAFTRELELRAENDRGPASGTVHRSIPIWRERRTFRYLPQLLAAEILILGPSSRPARPPVPAPTPTAAPSYAAMIEVIANDRLGRKVRVKCSPTDTVGDLKKLIAAQVGTNASKIQLKKWYTVFKDHIELRDYEIHDGMSLEMY</sequence>
<gene>
    <name evidence="1" type="ORF">QFC24_001943</name>
</gene>
<protein>
    <submittedName>
        <fullName evidence="1">Uncharacterized protein</fullName>
    </submittedName>
</protein>
<comment type="caution">
    <text evidence="1">The sequence shown here is derived from an EMBL/GenBank/DDBJ whole genome shotgun (WGS) entry which is preliminary data.</text>
</comment>
<keyword evidence="2" id="KW-1185">Reference proteome</keyword>